<organism evidence="3 4">
    <name type="scientific">Marinimicrobium koreense</name>
    <dbReference type="NCBI Taxonomy" id="306545"/>
    <lineage>
        <taxon>Bacteria</taxon>
        <taxon>Pseudomonadati</taxon>
        <taxon>Pseudomonadota</taxon>
        <taxon>Gammaproteobacteria</taxon>
        <taxon>Cellvibrionales</taxon>
        <taxon>Cellvibrionaceae</taxon>
        <taxon>Marinimicrobium</taxon>
    </lineage>
</organism>
<feature type="transmembrane region" description="Helical" evidence="1">
    <location>
        <begin position="387"/>
        <end position="403"/>
    </location>
</feature>
<evidence type="ECO:0000259" key="2">
    <source>
        <dbReference type="Pfam" id="PF01970"/>
    </source>
</evidence>
<dbReference type="PANTHER" id="PTHR35342:SF5">
    <property type="entry name" value="TRICARBOXYLIC TRANSPORT PROTEIN"/>
    <property type="match status" value="1"/>
</dbReference>
<feature type="transmembrane region" description="Helical" evidence="1">
    <location>
        <begin position="167"/>
        <end position="185"/>
    </location>
</feature>
<comment type="caution">
    <text evidence="3">The sequence shown here is derived from an EMBL/GenBank/DDBJ whole genome shotgun (WGS) entry which is preliminary data.</text>
</comment>
<feature type="transmembrane region" description="Helical" evidence="1">
    <location>
        <begin position="468"/>
        <end position="487"/>
    </location>
</feature>
<feature type="transmembrane region" description="Helical" evidence="1">
    <location>
        <begin position="113"/>
        <end position="133"/>
    </location>
</feature>
<dbReference type="PANTHER" id="PTHR35342">
    <property type="entry name" value="TRICARBOXYLIC TRANSPORT PROTEIN"/>
    <property type="match status" value="1"/>
</dbReference>
<dbReference type="OrthoDB" id="9781349at2"/>
<dbReference type="RefSeq" id="WP_123638033.1">
    <property type="nucleotide sequence ID" value="NZ_JBHYFO010000026.1"/>
</dbReference>
<proteinExistence type="predicted"/>
<feature type="transmembrane region" description="Helical" evidence="1">
    <location>
        <begin position="145"/>
        <end position="161"/>
    </location>
</feature>
<evidence type="ECO:0000256" key="1">
    <source>
        <dbReference type="SAM" id="Phobius"/>
    </source>
</evidence>
<sequence>MIELFAAGVWELLQPQVLIVLFLACIVGLVIGALPGLNATMAVAIILPLTFSFNAHLGMATLVAVYIGGICGGLVSAILLRIPGTPSSVATTFDGYPLAQQGQAVKALGTAMLASYAGGMFSLLVLVMFAPMVARLAINFGPAEYFALSVMALTMVAALAGKSLVKGAITALLGMAFSMVGMAPIDGTPRFTFGEINLWAGIGLVPFMIGLFAISQVLRELFRETPRPKVDMTIKGVGVTLKEIRRNLVNVFRSSGIGVGIGVLPGIGGAASNMIAYATARQSSKNPDSFGKGNVDGVWASESAGNASIGGALLPLITLGIPGDGVTAIIIGGFMIHGLQPGPLLFTDNPDIVGIIYAAFFIACTLTLLFQLATLRIFPRVLLMPRRYLLPAITVLAVVGAYAADNNPFDIGVMLAFGVLGFVLEKYRYPLSPMVLGFILGPILETNLRRALMLTDGQVLPMVTQPVAAGFLVVALAILIISLIPHIRRKQVST</sequence>
<name>A0A3N1NYT2_9GAMM</name>
<feature type="transmembrane region" description="Helical" evidence="1">
    <location>
        <begin position="20"/>
        <end position="47"/>
    </location>
</feature>
<keyword evidence="1" id="KW-1133">Transmembrane helix</keyword>
<keyword evidence="1" id="KW-0812">Transmembrane</keyword>
<feature type="transmembrane region" description="Helical" evidence="1">
    <location>
        <begin position="355"/>
        <end position="375"/>
    </location>
</feature>
<feature type="transmembrane region" description="Helical" evidence="1">
    <location>
        <begin position="257"/>
        <end position="280"/>
    </location>
</feature>
<dbReference type="Proteomes" id="UP000273643">
    <property type="component" value="Unassembled WGS sequence"/>
</dbReference>
<reference evidence="3 4" key="1">
    <citation type="submission" date="2018-11" db="EMBL/GenBank/DDBJ databases">
        <title>Genomic Encyclopedia of Type Strains, Phase IV (KMG-IV): sequencing the most valuable type-strain genomes for metagenomic binning, comparative biology and taxonomic classification.</title>
        <authorList>
            <person name="Goeker M."/>
        </authorList>
    </citation>
    <scope>NUCLEOTIDE SEQUENCE [LARGE SCALE GENOMIC DNA]</scope>
    <source>
        <strain evidence="3 4">DSM 16974</strain>
    </source>
</reference>
<dbReference type="Pfam" id="PF01970">
    <property type="entry name" value="TctA"/>
    <property type="match status" value="1"/>
</dbReference>
<keyword evidence="4" id="KW-1185">Reference proteome</keyword>
<evidence type="ECO:0000313" key="4">
    <source>
        <dbReference type="Proteomes" id="UP000273643"/>
    </source>
</evidence>
<feature type="transmembrane region" description="Helical" evidence="1">
    <location>
        <begin position="313"/>
        <end position="335"/>
    </location>
</feature>
<evidence type="ECO:0000313" key="3">
    <source>
        <dbReference type="EMBL" id="ROQ20969.1"/>
    </source>
</evidence>
<accession>A0A3N1NYT2</accession>
<protein>
    <submittedName>
        <fullName evidence="3">Putative tricarboxylic transport membrane protein</fullName>
    </submittedName>
</protein>
<keyword evidence="1" id="KW-0472">Membrane</keyword>
<dbReference type="InterPro" id="IPR002823">
    <property type="entry name" value="DUF112_TM"/>
</dbReference>
<dbReference type="AlphaFoldDB" id="A0A3N1NYT2"/>
<feature type="domain" description="DUF112" evidence="2">
    <location>
        <begin position="18"/>
        <end position="436"/>
    </location>
</feature>
<feature type="transmembrane region" description="Helical" evidence="1">
    <location>
        <begin position="197"/>
        <end position="218"/>
    </location>
</feature>
<feature type="transmembrane region" description="Helical" evidence="1">
    <location>
        <begin position="59"/>
        <end position="80"/>
    </location>
</feature>
<gene>
    <name evidence="3" type="ORF">EDC38_1590</name>
</gene>
<dbReference type="EMBL" id="RJUK01000001">
    <property type="protein sequence ID" value="ROQ20969.1"/>
    <property type="molecule type" value="Genomic_DNA"/>
</dbReference>